<feature type="transmembrane region" description="Helical" evidence="1">
    <location>
        <begin position="55"/>
        <end position="75"/>
    </location>
</feature>
<keyword evidence="1" id="KW-0472">Membrane</keyword>
<keyword evidence="1" id="KW-0812">Transmembrane</keyword>
<feature type="transmembrane region" description="Helical" evidence="1">
    <location>
        <begin position="81"/>
        <end position="98"/>
    </location>
</feature>
<gene>
    <name evidence="2" type="ORF">Solumvirus3_35</name>
</gene>
<reference evidence="2" key="1">
    <citation type="submission" date="2018-10" db="EMBL/GenBank/DDBJ databases">
        <title>Hidden diversity of soil giant viruses.</title>
        <authorList>
            <person name="Schulz F."/>
            <person name="Alteio L."/>
            <person name="Goudeau D."/>
            <person name="Ryan E.M."/>
            <person name="Malmstrom R.R."/>
            <person name="Blanchard J."/>
            <person name="Woyke T."/>
        </authorList>
    </citation>
    <scope>NUCLEOTIDE SEQUENCE</scope>
    <source>
        <strain evidence="2">SMV1</strain>
    </source>
</reference>
<feature type="transmembrane region" description="Helical" evidence="1">
    <location>
        <begin position="20"/>
        <end position="43"/>
    </location>
</feature>
<feature type="transmembrane region" description="Helical" evidence="1">
    <location>
        <begin position="105"/>
        <end position="127"/>
    </location>
</feature>
<keyword evidence="1" id="KW-1133">Transmembrane helix</keyword>
<proteinExistence type="predicted"/>
<protein>
    <submittedName>
        <fullName evidence="2">Uncharacterized protein</fullName>
    </submittedName>
</protein>
<accession>A0A3G5AKD7</accession>
<organism evidence="2">
    <name type="scientific">Solumvirus sp</name>
    <dbReference type="NCBI Taxonomy" id="2487773"/>
    <lineage>
        <taxon>Viruses</taxon>
        <taxon>Pithoviruses</taxon>
    </lineage>
</organism>
<name>A0A3G5AKD7_9VIRU</name>
<sequence length="136" mass="15121">MSTVTITTNMNVGLNDTKIISATPIYIILTILIIYVFIAVFFVEKTTTNNYNTQLGILGTITLILIAGVALYYLSKGNVNGAVYVLIIILFIGLWKLISIIGEKMGWNTIIVFIILIIVVFLLSFIAQRSYTCYSL</sequence>
<evidence type="ECO:0000256" key="1">
    <source>
        <dbReference type="SAM" id="Phobius"/>
    </source>
</evidence>
<evidence type="ECO:0000313" key="2">
    <source>
        <dbReference type="EMBL" id="AYV86299.1"/>
    </source>
</evidence>
<dbReference type="EMBL" id="MK072500">
    <property type="protein sequence ID" value="AYV86299.1"/>
    <property type="molecule type" value="Genomic_DNA"/>
</dbReference>